<evidence type="ECO:0000313" key="2">
    <source>
        <dbReference type="Proteomes" id="UP000886469"/>
    </source>
</evidence>
<comment type="caution">
    <text evidence="1">The sequence shown here is derived from an EMBL/GenBank/DDBJ whole genome shotgun (WGS) entry which is preliminary data.</text>
</comment>
<accession>A0ABX1T7W2</accession>
<organism evidence="1 2">
    <name type="scientific">Candidatus Accumulibacter contiguus</name>
    <dbReference type="NCBI Taxonomy" id="2954381"/>
    <lineage>
        <taxon>Bacteria</taxon>
        <taxon>Pseudomonadati</taxon>
        <taxon>Pseudomonadota</taxon>
        <taxon>Betaproteobacteria</taxon>
        <taxon>Candidatus Accumulibacter</taxon>
    </lineage>
</organism>
<dbReference type="Proteomes" id="UP000886469">
    <property type="component" value="Unassembled WGS sequence"/>
</dbReference>
<protein>
    <submittedName>
        <fullName evidence="1">Uncharacterized protein</fullName>
    </submittedName>
</protein>
<evidence type="ECO:0000313" key="1">
    <source>
        <dbReference type="EMBL" id="NMQ05752.1"/>
    </source>
</evidence>
<keyword evidence="2" id="KW-1185">Reference proteome</keyword>
<name>A0ABX1T7W2_9PROT</name>
<proteinExistence type="predicted"/>
<sequence length="118" mass="13545">MLKFMDERRHSGREHEGGFEAFEREVRQRFSEAEREFVGEELARLDVSLPEIFISGVLHRRVISGYGEYLTAAGPVRVLRHRYRAVGTNGQSECPLEWRAGIVEGFFTPLAARMGYGR</sequence>
<dbReference type="RefSeq" id="WP_169070420.1">
    <property type="nucleotide sequence ID" value="NZ_JAZKUC010000001.1"/>
</dbReference>
<gene>
    <name evidence="1" type="ORF">E4Q08_10965</name>
</gene>
<dbReference type="EMBL" id="SPMX01000026">
    <property type="protein sequence ID" value="NMQ05752.1"/>
    <property type="molecule type" value="Genomic_DNA"/>
</dbReference>
<reference evidence="1" key="1">
    <citation type="submission" date="2019-03" db="EMBL/GenBank/DDBJ databases">
        <title>Metabolic reconstructions from genomes of highly enriched 'Candidatus Accumulibacter' and 'Candidatus Competibacter' bioreactor populations.</title>
        <authorList>
            <person name="Annavajhala M.K."/>
            <person name="Welles L."/>
            <person name="Abbas B."/>
            <person name="Sorokin D."/>
            <person name="Park H."/>
            <person name="Van Loosdrecht M."/>
            <person name="Chandran K."/>
        </authorList>
    </citation>
    <scope>NUCLEOTIDE SEQUENCE</scope>
    <source>
        <strain evidence="1">SBR_L</strain>
    </source>
</reference>